<organism evidence="1 2">
    <name type="scientific">Euplotes crassus</name>
    <dbReference type="NCBI Taxonomy" id="5936"/>
    <lineage>
        <taxon>Eukaryota</taxon>
        <taxon>Sar</taxon>
        <taxon>Alveolata</taxon>
        <taxon>Ciliophora</taxon>
        <taxon>Intramacronucleata</taxon>
        <taxon>Spirotrichea</taxon>
        <taxon>Hypotrichia</taxon>
        <taxon>Euplotida</taxon>
        <taxon>Euplotidae</taxon>
        <taxon>Moneuplotes</taxon>
    </lineage>
</organism>
<evidence type="ECO:0000313" key="1">
    <source>
        <dbReference type="EMBL" id="CAI2366004.1"/>
    </source>
</evidence>
<dbReference type="AlphaFoldDB" id="A0AAD1UIV9"/>
<protein>
    <submittedName>
        <fullName evidence="1">Uncharacterized protein</fullName>
    </submittedName>
</protein>
<accession>A0AAD1UIV9</accession>
<evidence type="ECO:0000313" key="2">
    <source>
        <dbReference type="Proteomes" id="UP001295684"/>
    </source>
</evidence>
<gene>
    <name evidence="1" type="ORF">ECRASSUSDP1_LOCUS7273</name>
</gene>
<proteinExistence type="predicted"/>
<reference evidence="1" key="1">
    <citation type="submission" date="2023-07" db="EMBL/GenBank/DDBJ databases">
        <authorList>
            <consortium name="AG Swart"/>
            <person name="Singh M."/>
            <person name="Singh A."/>
            <person name="Seah K."/>
            <person name="Emmerich C."/>
        </authorList>
    </citation>
    <scope>NUCLEOTIDE SEQUENCE</scope>
    <source>
        <strain evidence="1">DP1</strain>
    </source>
</reference>
<dbReference type="EMBL" id="CAMPGE010007077">
    <property type="protein sequence ID" value="CAI2366004.1"/>
    <property type="molecule type" value="Genomic_DNA"/>
</dbReference>
<dbReference type="Proteomes" id="UP001295684">
    <property type="component" value="Unassembled WGS sequence"/>
</dbReference>
<name>A0AAD1UIV9_EUPCR</name>
<keyword evidence="2" id="KW-1185">Reference proteome</keyword>
<sequence length="514" mass="57922">MFSVKNVRSARRFSSLARIPSARKFSIIENSSVKSGISVLPIYKNGHKINIEVNQTKMQERYSPKVNSKLGSELCFTRDKAFIKYLTSIHLRSKDKETISAARLLAYFITQKVKPEDEPTDDETFQDTMDKAINQEALGELNVNPDVLNGVARGLSHILDFIKKNSRKIHDDKSLILKAGSLYCRGNHDISQVIDFVNFGETVRTLIVTKDVSGTKNESSLAMYDSLALDVGHSSFHFVNDQLNYRYESSRPIIVLTENLDEYLAKSVLSQLEGLANGIVFVTKDADSATIDLLQAKKKESGLALSVVNLSEEDNEDSESFEILKDNLNNLGEQSFDGEYYLKTCERVIMDDVSTLFIDKKLKRPSDGSNSEYFQEIVEVNLQSPDETWCHEIKNQLLEANTNLEDSLIDGILPEFNTTLKLANENLKDFYSDEPNIQIGLEIVQESIDAYLEAIEESDNKSPPSVGKAIKEAISDCSFIPEKKATEAITDIWAICSYLLSQKEQETQTRHFEN</sequence>
<comment type="caution">
    <text evidence="1">The sequence shown here is derived from an EMBL/GenBank/DDBJ whole genome shotgun (WGS) entry which is preliminary data.</text>
</comment>